<keyword evidence="1" id="KW-0732">Signal</keyword>
<organism evidence="2 3">
    <name type="scientific">Acetobacter musti</name>
    <dbReference type="NCBI Taxonomy" id="864732"/>
    <lineage>
        <taxon>Bacteria</taxon>
        <taxon>Pseudomonadati</taxon>
        <taxon>Pseudomonadota</taxon>
        <taxon>Alphaproteobacteria</taxon>
        <taxon>Acetobacterales</taxon>
        <taxon>Acetobacteraceae</taxon>
        <taxon>Acetobacter</taxon>
    </lineage>
</organism>
<sequence length="857" mass="87289">MKKLFCATILALSFLPATAYSQQSRTWIQGQVLTSAQMNAFDAAKVNTTNGTLTNPTINGTSLSSRPVQWTDIGSSIPGLDSNGNVTAPVNTAGSITALTQAYFGTTPLDYGLAQTNTSWRPGAAFFTSFGDSAASPRAIHLGGLGSHNDAYVNLIGMLMGHSDNSGAVLSIQDTDGEFGANRIGAGGTDGIVEFTKTSNVAPRLEAGADITNADGVVRTVTVDTADFKVTPAFTPAQLALIQGNGIIRVYLNWKNGNNTASTPHGFSIPNVYYGYMDATKVTTTTDATTGVVSDVFPVMVDDDSQGPGWRTQNSITAAAAAPGTNTGDTIDTTTDTTSSAPGLVWHYADTAVFIGMSDGKTIHNDMAQYTPGNDSITRAMTGVEYDLLADQTADYQYKVDGVMINVDGNGHELTDDSIEMYLGGGIKHHLQIGDAFCGQYGIETSGFSLNGQCPLTTANSGVNIAKFQGETGNGHHEAMVFSMSSGADPNNLTNYSMALTGGIDPNDTSTTTAWGTALGALKWNSDGDMQSLALCGGQFGQYCNLVASGDGTVKLKGATVVSAQMSLTPGMDLIFQSATSTTDAYLYGAGNGVIGIGTGISGGGGLTMPGLLNVGGAATLGSLTVTGGSTFSGQIAIANNATWTGNLIAEAGSQLMFQNATSTTAAYVSVDALGNLLENTGMSTGGGFGVTPRTYSQLATAGLTLGTQSYCSDCYDSAGDADAVAGAPVWWNGSTWVTADGSPAQTTPGTVAAAVTPASTITASGATTIPIPTTGSIVYVVNATADATLQFSGSAASGQSQEITLIIPATSYTVTLPSTGVIYAGGSAPTVSTVSGQQTLVNYRATSGVTAIAGGI</sequence>
<protein>
    <submittedName>
        <fullName evidence="2">Uncharacterized protein</fullName>
    </submittedName>
</protein>
<keyword evidence="3" id="KW-1185">Reference proteome</keyword>
<evidence type="ECO:0000313" key="3">
    <source>
        <dbReference type="Proteomes" id="UP000635278"/>
    </source>
</evidence>
<accession>A0ABX0JRJ6</accession>
<proteinExistence type="predicted"/>
<dbReference type="RefSeq" id="WP_173584204.1">
    <property type="nucleotide sequence ID" value="NZ_WOTB01000020.1"/>
</dbReference>
<dbReference type="Proteomes" id="UP000635278">
    <property type="component" value="Unassembled WGS sequence"/>
</dbReference>
<evidence type="ECO:0000256" key="1">
    <source>
        <dbReference type="SAM" id="SignalP"/>
    </source>
</evidence>
<feature type="signal peptide" evidence="1">
    <location>
        <begin position="1"/>
        <end position="19"/>
    </location>
</feature>
<dbReference type="EMBL" id="WOTB01000020">
    <property type="protein sequence ID" value="NHN85814.1"/>
    <property type="molecule type" value="Genomic_DNA"/>
</dbReference>
<reference evidence="2 3" key="1">
    <citation type="journal article" date="2020" name="Int. J. Syst. Evol. Microbiol.">
        <title>Novel acetic acid bacteria from cider fermentations: Acetobacter conturbans sp. nov. and Acetobacter fallax sp. nov.</title>
        <authorList>
            <person name="Sombolestani A.S."/>
            <person name="Cleenwerck I."/>
            <person name="Cnockaert M."/>
            <person name="Borremans W."/>
            <person name="Wieme A.D."/>
            <person name="De Vuyst L."/>
            <person name="Vandamme P."/>
        </authorList>
    </citation>
    <scope>NUCLEOTIDE SEQUENCE [LARGE SCALE GENOMIC DNA]</scope>
    <source>
        <strain evidence="2 3">LMG 30640</strain>
    </source>
</reference>
<name>A0ABX0JRJ6_9PROT</name>
<comment type="caution">
    <text evidence="2">The sequence shown here is derived from an EMBL/GenBank/DDBJ whole genome shotgun (WGS) entry which is preliminary data.</text>
</comment>
<feature type="chain" id="PRO_5045421307" evidence="1">
    <location>
        <begin position="20"/>
        <end position="857"/>
    </location>
</feature>
<gene>
    <name evidence="2" type="ORF">GOB93_14350</name>
</gene>
<evidence type="ECO:0000313" key="2">
    <source>
        <dbReference type="EMBL" id="NHN85814.1"/>
    </source>
</evidence>